<dbReference type="Gene3D" id="1.20.120.1760">
    <property type="match status" value="1"/>
</dbReference>
<accession>A0A4R4ZXT2</accession>
<evidence type="ECO:0000313" key="4">
    <source>
        <dbReference type="EMBL" id="TDD63410.1"/>
    </source>
</evidence>
<dbReference type="GO" id="GO:0016780">
    <property type="term" value="F:phosphotransferase activity, for other substituted phosphate groups"/>
    <property type="evidence" value="ECO:0007669"/>
    <property type="project" value="InterPro"/>
</dbReference>
<dbReference type="AlphaFoldDB" id="A0A4R4ZXT2"/>
<keyword evidence="1 2" id="KW-0808">Transferase</keyword>
<dbReference type="Pfam" id="PF01066">
    <property type="entry name" value="CDP-OH_P_transf"/>
    <property type="match status" value="1"/>
</dbReference>
<dbReference type="GO" id="GO:0016020">
    <property type="term" value="C:membrane"/>
    <property type="evidence" value="ECO:0007669"/>
    <property type="project" value="InterPro"/>
</dbReference>
<proteinExistence type="inferred from homology"/>
<protein>
    <submittedName>
        <fullName evidence="4">CDP-alcohol phosphatidyltransferase family protein</fullName>
    </submittedName>
</protein>
<evidence type="ECO:0000313" key="5">
    <source>
        <dbReference type="Proteomes" id="UP000295124"/>
    </source>
</evidence>
<name>A0A4R4ZXT2_9ACTN</name>
<evidence type="ECO:0000256" key="2">
    <source>
        <dbReference type="RuleBase" id="RU003750"/>
    </source>
</evidence>
<feature type="transmembrane region" description="Helical" evidence="3">
    <location>
        <begin position="30"/>
        <end position="57"/>
    </location>
</feature>
<dbReference type="OrthoDB" id="5244713at2"/>
<gene>
    <name evidence="4" type="ORF">E1263_00205</name>
</gene>
<dbReference type="EMBL" id="SMKX01000001">
    <property type="protein sequence ID" value="TDD63410.1"/>
    <property type="molecule type" value="Genomic_DNA"/>
</dbReference>
<keyword evidence="3" id="KW-0812">Transmembrane</keyword>
<dbReference type="InterPro" id="IPR000462">
    <property type="entry name" value="CDP-OH_P_trans"/>
</dbReference>
<keyword evidence="3" id="KW-1133">Transmembrane helix</keyword>
<feature type="transmembrane region" description="Helical" evidence="3">
    <location>
        <begin position="106"/>
        <end position="127"/>
    </location>
</feature>
<comment type="caution">
    <text evidence="4">The sequence shown here is derived from an EMBL/GenBank/DDBJ whole genome shotgun (WGS) entry which is preliminary data.</text>
</comment>
<dbReference type="PROSITE" id="PS00379">
    <property type="entry name" value="CDP_ALCOHOL_P_TRANSF"/>
    <property type="match status" value="1"/>
</dbReference>
<dbReference type="RefSeq" id="WP_132163983.1">
    <property type="nucleotide sequence ID" value="NZ_SMKX01000001.1"/>
</dbReference>
<dbReference type="InterPro" id="IPR043130">
    <property type="entry name" value="CDP-OH_PTrfase_TM_dom"/>
</dbReference>
<sequence length="208" mass="22755">MNDKATELAPPRLAGELLGLPNRITLARTVIAMGFAVVAYKVGTPIWLFIAYPIYWFGDSLDGAVARWRNEETISGAVFDVVCDRACAFFLAGAFLAVYPDVLGPLALFLFQFGVLDTMLTLSFLLWPGCISPNYFFRIDKPIYKYNWSMPAKALNTGGVVVSLVLGHNFGIMWLAYIVASALLVLKVVSLTRVLRILTGRVAAAPAT</sequence>
<evidence type="ECO:0000256" key="3">
    <source>
        <dbReference type="SAM" id="Phobius"/>
    </source>
</evidence>
<dbReference type="GO" id="GO:0008654">
    <property type="term" value="P:phospholipid biosynthetic process"/>
    <property type="evidence" value="ECO:0007669"/>
    <property type="project" value="InterPro"/>
</dbReference>
<reference evidence="4 5" key="1">
    <citation type="submission" date="2019-03" db="EMBL/GenBank/DDBJ databases">
        <title>Draft genome sequences of novel Actinobacteria.</title>
        <authorList>
            <person name="Sahin N."/>
            <person name="Ay H."/>
            <person name="Saygin H."/>
        </authorList>
    </citation>
    <scope>NUCLEOTIDE SEQUENCE [LARGE SCALE GENOMIC DNA]</scope>
    <source>
        <strain evidence="4 5">JCM 13523</strain>
    </source>
</reference>
<keyword evidence="5" id="KW-1185">Reference proteome</keyword>
<organism evidence="4 5">
    <name type="scientific">Kribbella antibiotica</name>
    <dbReference type="NCBI Taxonomy" id="190195"/>
    <lineage>
        <taxon>Bacteria</taxon>
        <taxon>Bacillati</taxon>
        <taxon>Actinomycetota</taxon>
        <taxon>Actinomycetes</taxon>
        <taxon>Propionibacteriales</taxon>
        <taxon>Kribbellaceae</taxon>
        <taxon>Kribbella</taxon>
    </lineage>
</organism>
<evidence type="ECO:0000256" key="1">
    <source>
        <dbReference type="ARBA" id="ARBA00022679"/>
    </source>
</evidence>
<feature type="transmembrane region" description="Helical" evidence="3">
    <location>
        <begin position="160"/>
        <end position="186"/>
    </location>
</feature>
<dbReference type="Proteomes" id="UP000295124">
    <property type="component" value="Unassembled WGS sequence"/>
</dbReference>
<keyword evidence="3" id="KW-0472">Membrane</keyword>
<dbReference type="InterPro" id="IPR048254">
    <property type="entry name" value="CDP_ALCOHOL_P_TRANSF_CS"/>
</dbReference>
<comment type="similarity">
    <text evidence="2">Belongs to the CDP-alcohol phosphatidyltransferase class-I family.</text>
</comment>